<dbReference type="GO" id="GO:0006784">
    <property type="term" value="P:heme A biosynthetic process"/>
    <property type="evidence" value="ECO:0007669"/>
    <property type="project" value="InterPro"/>
</dbReference>
<evidence type="ECO:0000256" key="4">
    <source>
        <dbReference type="ARBA" id="ARBA00022723"/>
    </source>
</evidence>
<name>A0A5N5U4Y2_9EURY</name>
<dbReference type="AlphaFoldDB" id="A0A5N5U4Y2"/>
<keyword evidence="13" id="KW-0614">Plasmid</keyword>
<gene>
    <name evidence="13" type="ORF">DMP03_11690</name>
</gene>
<evidence type="ECO:0000256" key="6">
    <source>
        <dbReference type="ARBA" id="ARBA00023002"/>
    </source>
</evidence>
<evidence type="ECO:0000256" key="5">
    <source>
        <dbReference type="ARBA" id="ARBA00022989"/>
    </source>
</evidence>
<dbReference type="PANTHER" id="PTHR35457">
    <property type="entry name" value="HEME A SYNTHASE"/>
    <property type="match status" value="1"/>
</dbReference>
<evidence type="ECO:0000313" key="13">
    <source>
        <dbReference type="EMBL" id="KAB7513584.1"/>
    </source>
</evidence>
<sequence>MNSRRCPTRWESGLTLCLQDINSSHRKSTSLPNIMSQARLRRHDIRTAISRIPVEYRHIASLTLLVTYIVMLLGAYTSAIGAGLSCPDWPTCYGTWVPFLQPEIIANSPYSALQIFAEWAHRGLAMTAGVLIVGTTLGAWVTHRNTPIVKWSATAALVLLPLQVILGGLTVTEDLQPTIVTTHLGVAILILLCLLTTCLVAYLRR</sequence>
<comment type="pathway">
    <text evidence="11">Porphyrin-containing compound metabolism.</text>
</comment>
<keyword evidence="10" id="KW-1015">Disulfide bond</keyword>
<keyword evidence="4" id="KW-0479">Metal-binding</keyword>
<accession>A0A5N5U4Y2</accession>
<comment type="caution">
    <text evidence="13">The sequence shown here is derived from an EMBL/GenBank/DDBJ whole genome shotgun (WGS) entry which is preliminary data.</text>
</comment>
<evidence type="ECO:0000256" key="10">
    <source>
        <dbReference type="ARBA" id="ARBA00023157"/>
    </source>
</evidence>
<evidence type="ECO:0000256" key="7">
    <source>
        <dbReference type="ARBA" id="ARBA00023004"/>
    </source>
</evidence>
<evidence type="ECO:0000256" key="9">
    <source>
        <dbReference type="ARBA" id="ARBA00023136"/>
    </source>
</evidence>
<evidence type="ECO:0000313" key="14">
    <source>
        <dbReference type="Proteomes" id="UP000326302"/>
    </source>
</evidence>
<dbReference type="InterPro" id="IPR003780">
    <property type="entry name" value="COX15/CtaA_fam"/>
</dbReference>
<proteinExistence type="predicted"/>
<keyword evidence="6" id="KW-0560">Oxidoreductase</keyword>
<feature type="transmembrane region" description="Helical" evidence="12">
    <location>
        <begin position="59"/>
        <end position="80"/>
    </location>
</feature>
<keyword evidence="8" id="KW-0350">Heme biosynthesis</keyword>
<dbReference type="GO" id="GO:0016491">
    <property type="term" value="F:oxidoreductase activity"/>
    <property type="evidence" value="ECO:0007669"/>
    <property type="project" value="UniProtKB-KW"/>
</dbReference>
<reference evidence="13 14" key="1">
    <citation type="submission" date="2019-10" db="EMBL/GenBank/DDBJ databases">
        <title>Unraveling microbial dark matter from salterns through culturing: the case of the genus Halosegnis.</title>
        <authorList>
            <person name="Duran-Viseras A."/>
            <person name="Andrei A.-S."/>
            <person name="Vera-Gargallo B."/>
            <person name="Ghai R."/>
            <person name="Sanchez-Porro C."/>
            <person name="Ventosa A."/>
        </authorList>
    </citation>
    <scope>NUCLEOTIDE SEQUENCE [LARGE SCALE GENOMIC DNA]</scope>
    <source>
        <strain evidence="13 14">F17-44</strain>
        <plasmid evidence="13">unnamed1</plasmid>
    </source>
</reference>
<keyword evidence="3 12" id="KW-0812">Transmembrane</keyword>
<dbReference type="Pfam" id="PF02628">
    <property type="entry name" value="COX15-CtaA"/>
    <property type="match status" value="1"/>
</dbReference>
<evidence type="ECO:0000256" key="3">
    <source>
        <dbReference type="ARBA" id="ARBA00022692"/>
    </source>
</evidence>
<keyword evidence="5 12" id="KW-1133">Transmembrane helix</keyword>
<dbReference type="RefSeq" id="WP_011222430.1">
    <property type="nucleotide sequence ID" value="NZ_QJOW01000005.1"/>
</dbReference>
<comment type="subcellular location">
    <subcellularLocation>
        <location evidence="1">Membrane</location>
        <topology evidence="1">Multi-pass membrane protein</topology>
    </subcellularLocation>
</comment>
<keyword evidence="9 12" id="KW-0472">Membrane</keyword>
<evidence type="ECO:0000256" key="8">
    <source>
        <dbReference type="ARBA" id="ARBA00023133"/>
    </source>
</evidence>
<feature type="transmembrane region" description="Helical" evidence="12">
    <location>
        <begin position="184"/>
        <end position="203"/>
    </location>
</feature>
<organism evidence="13 14">
    <name type="scientific">Halosegnis rubeus</name>
    <dbReference type="NCBI Taxonomy" id="2212850"/>
    <lineage>
        <taxon>Archaea</taxon>
        <taxon>Methanobacteriati</taxon>
        <taxon>Methanobacteriota</taxon>
        <taxon>Stenosarchaea group</taxon>
        <taxon>Halobacteria</taxon>
        <taxon>Halobacteriales</taxon>
        <taxon>Natronomonadaceae</taxon>
        <taxon>Halosegnis</taxon>
    </lineage>
</organism>
<dbReference type="PANTHER" id="PTHR35457:SF1">
    <property type="entry name" value="HEME A SYNTHASE"/>
    <property type="match status" value="1"/>
</dbReference>
<dbReference type="InterPro" id="IPR050450">
    <property type="entry name" value="COX15/CtaA_HemeA_synthase"/>
</dbReference>
<evidence type="ECO:0000256" key="1">
    <source>
        <dbReference type="ARBA" id="ARBA00004141"/>
    </source>
</evidence>
<dbReference type="GeneID" id="300986663"/>
<feature type="transmembrane region" description="Helical" evidence="12">
    <location>
        <begin position="153"/>
        <end position="172"/>
    </location>
</feature>
<dbReference type="GO" id="GO:0046872">
    <property type="term" value="F:metal ion binding"/>
    <property type="evidence" value="ECO:0007669"/>
    <property type="project" value="UniProtKB-KW"/>
</dbReference>
<keyword evidence="2" id="KW-1003">Cell membrane</keyword>
<dbReference type="EMBL" id="QJOW01000005">
    <property type="protein sequence ID" value="KAB7513584.1"/>
    <property type="molecule type" value="Genomic_DNA"/>
</dbReference>
<evidence type="ECO:0000256" key="11">
    <source>
        <dbReference type="ARBA" id="ARBA00023444"/>
    </source>
</evidence>
<protein>
    <recommendedName>
        <fullName evidence="15">Cytochrome oxidase assembly protein</fullName>
    </recommendedName>
</protein>
<geneLocation type="plasmid" evidence="13">
    <name>unnamed1</name>
</geneLocation>
<evidence type="ECO:0000256" key="2">
    <source>
        <dbReference type="ARBA" id="ARBA00022475"/>
    </source>
</evidence>
<evidence type="ECO:0000256" key="12">
    <source>
        <dbReference type="SAM" id="Phobius"/>
    </source>
</evidence>
<dbReference type="Proteomes" id="UP000326302">
    <property type="component" value="Unassembled WGS sequence"/>
</dbReference>
<keyword evidence="7" id="KW-0408">Iron</keyword>
<evidence type="ECO:0008006" key="15">
    <source>
        <dbReference type="Google" id="ProtNLM"/>
    </source>
</evidence>
<feature type="transmembrane region" description="Helical" evidence="12">
    <location>
        <begin position="119"/>
        <end position="141"/>
    </location>
</feature>
<dbReference type="GO" id="GO:0016020">
    <property type="term" value="C:membrane"/>
    <property type="evidence" value="ECO:0007669"/>
    <property type="project" value="UniProtKB-SubCell"/>
</dbReference>